<dbReference type="InterPro" id="IPR003033">
    <property type="entry name" value="SCP2_sterol-bd_dom"/>
</dbReference>
<gene>
    <name evidence="14" type="ORF">TBRA_LOCUS8273</name>
</gene>
<dbReference type="GO" id="GO:0005634">
    <property type="term" value="C:nucleus"/>
    <property type="evidence" value="ECO:0007669"/>
    <property type="project" value="TreeGrafter"/>
</dbReference>
<evidence type="ECO:0000256" key="11">
    <source>
        <dbReference type="ARBA" id="ARBA00049015"/>
    </source>
</evidence>
<accession>A0A6H5IG39</accession>
<dbReference type="GO" id="GO:0005739">
    <property type="term" value="C:mitochondrion"/>
    <property type="evidence" value="ECO:0007669"/>
    <property type="project" value="TreeGrafter"/>
</dbReference>
<comment type="similarity">
    <text evidence="1">Belongs to the ADP-ribosylglycohydrolase family.</text>
</comment>
<name>A0A6H5IG39_9HYME</name>
<comment type="catalytic activity">
    <reaction evidence="11">
        <text>alpha-NAD(+) + H2O = ADP-D-ribose + nicotinamide + H(+)</text>
        <dbReference type="Rhea" id="RHEA:68792"/>
        <dbReference type="ChEBI" id="CHEBI:15377"/>
        <dbReference type="ChEBI" id="CHEBI:15378"/>
        <dbReference type="ChEBI" id="CHEBI:17154"/>
        <dbReference type="ChEBI" id="CHEBI:57967"/>
        <dbReference type="ChEBI" id="CHEBI:77017"/>
    </reaction>
</comment>
<evidence type="ECO:0000256" key="10">
    <source>
        <dbReference type="ARBA" id="ARBA00043193"/>
    </source>
</evidence>
<evidence type="ECO:0000256" key="4">
    <source>
        <dbReference type="ARBA" id="ARBA00041057"/>
    </source>
</evidence>
<feature type="domain" description="SCP2" evidence="13">
    <location>
        <begin position="123"/>
        <end position="167"/>
    </location>
</feature>
<dbReference type="EMBL" id="CADCXV010000815">
    <property type="protein sequence ID" value="CAB0036404.1"/>
    <property type="molecule type" value="Genomic_DNA"/>
</dbReference>
<feature type="non-terminal residue" evidence="14">
    <location>
        <position position="486"/>
    </location>
</feature>
<keyword evidence="15" id="KW-1185">Reference proteome</keyword>
<sequence length="486" mass="55332">MTKSVAESLIEKKDLDLKDLAIKFVKSYYLEPNRGYGSGVVTVFQKLRGSKFADVLLPAKEQFNGRGSFGNGAAMRVAPISMFCYNNYDKLIELAKEQSLLTHTHKIGVDGAILQTIIWFWYLGDEAGTWYLDLKNGSGSTGKGEPPQPADATLTMDSGNFFAMFSGYFQCIVLLTIRDIKKRLLVSKSDCFCTSTSILHDWKIFQSLPTTYESACPVSNVTTYTDLRTATTQVYYETSSIINGCYFAFAYKICRTTILPWLRSPRRNAEDLAKLTKPAVLPRTPKNEADQLPKKIIRQKSPTLKMMHPRCQPREGVDDLNLPTKRRYKNVLYSIGRTKIIKRIFSTRSREARSRLEPQQQRSSDKARKKHNIYVDNYRARSYKSQYSKKSQLRVQPRLFVQNTYRSLVVNVAMRPPGDLHAFVEFQPFRQVVTSMSYCSRNDKVRRQDNSAKQSSGNSSLKEVKKKATIGNSVKSILPSGHSRQD</sequence>
<dbReference type="InterPro" id="IPR036527">
    <property type="entry name" value="SCP2_sterol-bd_dom_sf"/>
</dbReference>
<dbReference type="PANTHER" id="PTHR16222:SF24">
    <property type="entry name" value="ADP-RIBOSYLHYDROLASE ARH3"/>
    <property type="match status" value="1"/>
</dbReference>
<evidence type="ECO:0000313" key="14">
    <source>
        <dbReference type="EMBL" id="CAB0036404.1"/>
    </source>
</evidence>
<evidence type="ECO:0000256" key="3">
    <source>
        <dbReference type="ARBA" id="ARBA00022801"/>
    </source>
</evidence>
<evidence type="ECO:0000256" key="12">
    <source>
        <dbReference type="SAM" id="MobiDB-lite"/>
    </source>
</evidence>
<dbReference type="Pfam" id="PF03747">
    <property type="entry name" value="ADP_ribosyl_GH"/>
    <property type="match status" value="1"/>
</dbReference>
<feature type="region of interest" description="Disordered" evidence="12">
    <location>
        <begin position="351"/>
        <end position="373"/>
    </location>
</feature>
<evidence type="ECO:0000256" key="2">
    <source>
        <dbReference type="ARBA" id="ARBA00012255"/>
    </source>
</evidence>
<dbReference type="Proteomes" id="UP000479190">
    <property type="component" value="Unassembled WGS sequence"/>
</dbReference>
<dbReference type="InterPro" id="IPR036705">
    <property type="entry name" value="Ribosyl_crysJ1_sf"/>
</dbReference>
<evidence type="ECO:0000256" key="8">
    <source>
        <dbReference type="ARBA" id="ARBA00042850"/>
    </source>
</evidence>
<keyword evidence="3" id="KW-0378">Hydrolase</keyword>
<evidence type="ECO:0000256" key="6">
    <source>
        <dbReference type="ARBA" id="ARBA00042471"/>
    </source>
</evidence>
<evidence type="ECO:0000256" key="9">
    <source>
        <dbReference type="ARBA" id="ARBA00043187"/>
    </source>
</evidence>
<dbReference type="AlphaFoldDB" id="A0A6H5IG39"/>
<feature type="region of interest" description="Disordered" evidence="12">
    <location>
        <begin position="444"/>
        <end position="486"/>
    </location>
</feature>
<dbReference type="SUPFAM" id="SSF101478">
    <property type="entry name" value="ADP-ribosylglycohydrolase"/>
    <property type="match status" value="1"/>
</dbReference>
<dbReference type="OrthoDB" id="410104at2759"/>
<proteinExistence type="inferred from homology"/>
<dbReference type="SUPFAM" id="SSF55718">
    <property type="entry name" value="SCP-like"/>
    <property type="match status" value="1"/>
</dbReference>
<dbReference type="GO" id="GO:0004649">
    <property type="term" value="F:poly(ADP-ribose) glycohydrolase activity"/>
    <property type="evidence" value="ECO:0007669"/>
    <property type="project" value="UniProtKB-EC"/>
</dbReference>
<evidence type="ECO:0000313" key="15">
    <source>
        <dbReference type="Proteomes" id="UP000479190"/>
    </source>
</evidence>
<feature type="compositionally biased region" description="Polar residues" evidence="12">
    <location>
        <begin position="451"/>
        <end position="461"/>
    </location>
</feature>
<dbReference type="InterPro" id="IPR005502">
    <property type="entry name" value="Ribosyl_crysJ1"/>
</dbReference>
<evidence type="ECO:0000256" key="1">
    <source>
        <dbReference type="ARBA" id="ARBA00010702"/>
    </source>
</evidence>
<dbReference type="Pfam" id="PF02036">
    <property type="entry name" value="SCP2"/>
    <property type="match status" value="1"/>
</dbReference>
<dbReference type="InterPro" id="IPR050792">
    <property type="entry name" value="ADP-ribosylglycohydrolase"/>
</dbReference>
<evidence type="ECO:0000259" key="13">
    <source>
        <dbReference type="Pfam" id="PF02036"/>
    </source>
</evidence>
<dbReference type="EC" id="3.2.1.143" evidence="2"/>
<reference evidence="14 15" key="1">
    <citation type="submission" date="2020-02" db="EMBL/GenBank/DDBJ databases">
        <authorList>
            <person name="Ferguson B K."/>
        </authorList>
    </citation>
    <scope>NUCLEOTIDE SEQUENCE [LARGE SCALE GENOMIC DNA]</scope>
</reference>
<protein>
    <recommendedName>
        <fullName evidence="4">ADP-ribosylhydrolase ARH3</fullName>
        <ecNumber evidence="2">3.2.1.143</ecNumber>
    </recommendedName>
    <alternativeName>
        <fullName evidence="5">ADP-ribose glycohydrolase ARH3</fullName>
    </alternativeName>
    <alternativeName>
        <fullName evidence="6">ADP-ribosylhydrolase 3</fullName>
    </alternativeName>
    <alternativeName>
        <fullName evidence="9">O-acetyl-ADP-ribose deacetylase ARH3</fullName>
    </alternativeName>
    <alternativeName>
        <fullName evidence="10">Poly(ADP-ribose) glycohydrolase ARH3</fullName>
    </alternativeName>
    <alternativeName>
        <fullName evidence="8">[Protein ADP-ribosylarginine] hydrolase-like protein 2</fullName>
    </alternativeName>
    <alternativeName>
        <fullName evidence="7">[Protein ADP-ribosylserine] hydrolase</fullName>
    </alternativeName>
</protein>
<dbReference type="PANTHER" id="PTHR16222">
    <property type="entry name" value="ADP-RIBOSYLGLYCOHYDROLASE"/>
    <property type="match status" value="1"/>
</dbReference>
<evidence type="ECO:0000256" key="7">
    <source>
        <dbReference type="ARBA" id="ARBA00042722"/>
    </source>
</evidence>
<evidence type="ECO:0000256" key="5">
    <source>
        <dbReference type="ARBA" id="ARBA00042398"/>
    </source>
</evidence>
<organism evidence="14 15">
    <name type="scientific">Trichogramma brassicae</name>
    <dbReference type="NCBI Taxonomy" id="86971"/>
    <lineage>
        <taxon>Eukaryota</taxon>
        <taxon>Metazoa</taxon>
        <taxon>Ecdysozoa</taxon>
        <taxon>Arthropoda</taxon>
        <taxon>Hexapoda</taxon>
        <taxon>Insecta</taxon>
        <taxon>Pterygota</taxon>
        <taxon>Neoptera</taxon>
        <taxon>Endopterygota</taxon>
        <taxon>Hymenoptera</taxon>
        <taxon>Apocrita</taxon>
        <taxon>Proctotrupomorpha</taxon>
        <taxon>Chalcidoidea</taxon>
        <taxon>Trichogrammatidae</taxon>
        <taxon>Trichogramma</taxon>
    </lineage>
</organism>
<dbReference type="Gene3D" id="1.10.4080.10">
    <property type="entry name" value="ADP-ribosylation/Crystallin J1"/>
    <property type="match status" value="1"/>
</dbReference>